<evidence type="ECO:0000256" key="9">
    <source>
        <dbReference type="ARBA" id="ARBA00023002"/>
    </source>
</evidence>
<keyword evidence="6 13" id="KW-0479">Metal-binding</keyword>
<dbReference type="Gene3D" id="1.10.630.10">
    <property type="entry name" value="Cytochrome P450"/>
    <property type="match status" value="1"/>
</dbReference>
<dbReference type="GeneTree" id="ENSGT00950000182879"/>
<dbReference type="PRINTS" id="PR00463">
    <property type="entry name" value="EP450I"/>
</dbReference>
<evidence type="ECO:0008006" key="17">
    <source>
        <dbReference type="Google" id="ProtNLM"/>
    </source>
</evidence>
<dbReference type="PANTHER" id="PTHR24300">
    <property type="entry name" value="CYTOCHROME P450 508A4-RELATED"/>
    <property type="match status" value="1"/>
</dbReference>
<evidence type="ECO:0000256" key="2">
    <source>
        <dbReference type="ARBA" id="ARBA00004524"/>
    </source>
</evidence>
<proteinExistence type="inferred from homology"/>
<dbReference type="GO" id="GO:0016712">
    <property type="term" value="F:oxidoreductase activity, acting on paired donors, with incorporation or reduction of molecular oxygen, reduced flavin or flavoprotein as one donor, and incorporation of one atom of oxygen"/>
    <property type="evidence" value="ECO:0000318"/>
    <property type="project" value="GO_Central"/>
</dbReference>
<dbReference type="PRINTS" id="PR01688">
    <property type="entry name" value="EP450ICYP2J"/>
</dbReference>
<dbReference type="PANTHER" id="PTHR24300:SF177">
    <property type="entry name" value="CYTOCHROME P450 2J2"/>
    <property type="match status" value="1"/>
</dbReference>
<evidence type="ECO:0000256" key="1">
    <source>
        <dbReference type="ARBA" id="ARBA00001971"/>
    </source>
</evidence>
<dbReference type="GO" id="GO:0005789">
    <property type="term" value="C:endoplasmic reticulum membrane"/>
    <property type="evidence" value="ECO:0007669"/>
    <property type="project" value="UniProtKB-SubCell"/>
</dbReference>
<comment type="cofactor">
    <cofactor evidence="1 13">
        <name>heme</name>
        <dbReference type="ChEBI" id="CHEBI:30413"/>
    </cofactor>
</comment>
<keyword evidence="16" id="KW-1185">Reference proteome</keyword>
<comment type="similarity">
    <text evidence="4 14">Belongs to the cytochrome P450 family.</text>
</comment>
<keyword evidence="8" id="KW-0492">Microsome</keyword>
<evidence type="ECO:0000313" key="15">
    <source>
        <dbReference type="Ensembl" id="ENSACAP00000040589.1"/>
    </source>
</evidence>
<dbReference type="Ensembl" id="ENSACAT00000056517.1">
    <property type="protein sequence ID" value="ENSACAP00000040589.1"/>
    <property type="gene ID" value="ENSACAG00000034926.1"/>
</dbReference>
<dbReference type="Pfam" id="PF00067">
    <property type="entry name" value="p450"/>
    <property type="match status" value="1"/>
</dbReference>
<dbReference type="InterPro" id="IPR017972">
    <property type="entry name" value="Cyt_P450_CS"/>
</dbReference>
<evidence type="ECO:0000256" key="4">
    <source>
        <dbReference type="ARBA" id="ARBA00010617"/>
    </source>
</evidence>
<dbReference type="Proteomes" id="UP000001646">
    <property type="component" value="Chromosome 4"/>
</dbReference>
<protein>
    <recommendedName>
        <fullName evidence="17">Cytochrome P450 family 2 subfamily J member 2</fullName>
    </recommendedName>
</protein>
<dbReference type="InterPro" id="IPR050182">
    <property type="entry name" value="Cytochrome_P450_fam2"/>
</dbReference>
<accession>A0A803TZE9</accession>
<name>A0A803TZE9_ANOCA</name>
<dbReference type="PRINTS" id="PR00385">
    <property type="entry name" value="P450"/>
</dbReference>
<dbReference type="SUPFAM" id="SSF48264">
    <property type="entry name" value="Cytochrome P450"/>
    <property type="match status" value="1"/>
</dbReference>
<reference evidence="15" key="2">
    <citation type="submission" date="2025-08" db="UniProtKB">
        <authorList>
            <consortium name="Ensembl"/>
        </authorList>
    </citation>
    <scope>IDENTIFICATION</scope>
</reference>
<evidence type="ECO:0000256" key="7">
    <source>
        <dbReference type="ARBA" id="ARBA00022824"/>
    </source>
</evidence>
<keyword evidence="10 13" id="KW-0408">Iron</keyword>
<dbReference type="AlphaFoldDB" id="A0A803TZE9"/>
<keyword evidence="11 14" id="KW-0503">Monooxygenase</keyword>
<evidence type="ECO:0000256" key="12">
    <source>
        <dbReference type="ARBA" id="ARBA00023136"/>
    </source>
</evidence>
<reference evidence="15" key="3">
    <citation type="submission" date="2025-09" db="UniProtKB">
        <authorList>
            <consortium name="Ensembl"/>
        </authorList>
    </citation>
    <scope>IDENTIFICATION</scope>
</reference>
<keyword evidence="12" id="KW-0472">Membrane</keyword>
<keyword evidence="5 13" id="KW-0349">Heme</keyword>
<dbReference type="GO" id="GO:0006805">
    <property type="term" value="P:xenobiotic metabolic process"/>
    <property type="evidence" value="ECO:0000318"/>
    <property type="project" value="GO_Central"/>
</dbReference>
<dbReference type="GO" id="GO:0020037">
    <property type="term" value="F:heme binding"/>
    <property type="evidence" value="ECO:0000318"/>
    <property type="project" value="GO_Central"/>
</dbReference>
<dbReference type="PROSITE" id="PS00086">
    <property type="entry name" value="CYTOCHROME_P450"/>
    <property type="match status" value="1"/>
</dbReference>
<dbReference type="InterPro" id="IPR002401">
    <property type="entry name" value="Cyt_P450_E_grp-I"/>
</dbReference>
<evidence type="ECO:0000256" key="10">
    <source>
        <dbReference type="ARBA" id="ARBA00023004"/>
    </source>
</evidence>
<evidence type="ECO:0000313" key="16">
    <source>
        <dbReference type="Proteomes" id="UP000001646"/>
    </source>
</evidence>
<dbReference type="InParanoid" id="A0A803TZE9"/>
<evidence type="ECO:0000256" key="3">
    <source>
        <dbReference type="ARBA" id="ARBA00004586"/>
    </source>
</evidence>
<dbReference type="InterPro" id="IPR036396">
    <property type="entry name" value="Cyt_P450_sf"/>
</dbReference>
<organism evidence="15 16">
    <name type="scientific">Anolis carolinensis</name>
    <name type="common">Green anole</name>
    <name type="synonym">American chameleon</name>
    <dbReference type="NCBI Taxonomy" id="28377"/>
    <lineage>
        <taxon>Eukaryota</taxon>
        <taxon>Metazoa</taxon>
        <taxon>Chordata</taxon>
        <taxon>Craniata</taxon>
        <taxon>Vertebrata</taxon>
        <taxon>Euteleostomi</taxon>
        <taxon>Lepidosauria</taxon>
        <taxon>Squamata</taxon>
        <taxon>Bifurcata</taxon>
        <taxon>Unidentata</taxon>
        <taxon>Episquamata</taxon>
        <taxon>Toxicofera</taxon>
        <taxon>Iguania</taxon>
        <taxon>Dactyloidae</taxon>
        <taxon>Anolis</taxon>
    </lineage>
</organism>
<comment type="subcellular location">
    <subcellularLocation>
        <location evidence="3">Endoplasmic reticulum membrane</location>
    </subcellularLocation>
    <subcellularLocation>
        <location evidence="2">Microsome membrane</location>
    </subcellularLocation>
</comment>
<dbReference type="GO" id="GO:0005506">
    <property type="term" value="F:iron ion binding"/>
    <property type="evidence" value="ECO:0007669"/>
    <property type="project" value="InterPro"/>
</dbReference>
<feature type="binding site" description="axial binding residue" evidence="13">
    <location>
        <position position="470"/>
    </location>
    <ligand>
        <name>heme</name>
        <dbReference type="ChEBI" id="CHEBI:30413"/>
    </ligand>
    <ligandPart>
        <name>Fe</name>
        <dbReference type="ChEBI" id="CHEBI:18248"/>
    </ligandPart>
</feature>
<keyword evidence="9 14" id="KW-0560">Oxidoreductase</keyword>
<evidence type="ECO:0000256" key="5">
    <source>
        <dbReference type="ARBA" id="ARBA00022617"/>
    </source>
</evidence>
<evidence type="ECO:0000256" key="6">
    <source>
        <dbReference type="ARBA" id="ARBA00022723"/>
    </source>
</evidence>
<dbReference type="GO" id="GO:0006082">
    <property type="term" value="P:organic acid metabolic process"/>
    <property type="evidence" value="ECO:0000318"/>
    <property type="project" value="GO_Central"/>
</dbReference>
<evidence type="ECO:0000256" key="14">
    <source>
        <dbReference type="RuleBase" id="RU000461"/>
    </source>
</evidence>
<gene>
    <name evidence="15" type="primary">LOC100567522</name>
</gene>
<evidence type="ECO:0000256" key="8">
    <source>
        <dbReference type="ARBA" id="ARBA00022848"/>
    </source>
</evidence>
<evidence type="ECO:0000256" key="13">
    <source>
        <dbReference type="PIRSR" id="PIRSR602401-1"/>
    </source>
</evidence>
<dbReference type="FunFam" id="1.10.630.10:FF:000004">
    <property type="entry name" value="cytochrome P450 2D15 isoform X1"/>
    <property type="match status" value="1"/>
</dbReference>
<sequence>MVKSLLWEYHEEGNAFVSNNVCSCLYLLLTVPKEGRQISDALLQADCAIVTKRKFSRTTRRIHSRGFPPGPMPLPFVGNLLHLDAEKPHFSTQKLADIYGNVFSLQLGNRHFVFVNGLEIVKEVLIHHGENFLDRPKFPIISDHAKTLGLVMSNGLPWKQQRRFALSTLRNFGLGKRSLEERIQEESRFLAGAIENEKGQPFDPHYQINNAVSNVICSITFGNRFDYHDSQFQKLLHLLNETGIIQRSIWAQLYNIFPALMKQLPGPHQTIFKNWEQLKYFVRTIIKKHQENRNPLETRDFIDAYLNEMTKENVSSSFHMENLLQSALDLFIAGTETTSTTLRWALLYMAIYPEIQERVQSEIDSVIGQSRPPAMTDRDNLPYTNAVIHEIQRISNILPLNVPRLTTNNTEIAGFHLPKGTILICNLTSVLFDKDEWDTPKKFNPNHFLSNGQFRIREAFVPFSAGKRACLGERLARMELFLFFTALIQKFSFQAPKGVELSLDFKMSLTLSPNQYHICAVSR</sequence>
<dbReference type="InterPro" id="IPR008071">
    <property type="entry name" value="Cyt_P450_E_grp-I_CYP2J-like"/>
</dbReference>
<reference evidence="15 16" key="1">
    <citation type="submission" date="2009-12" db="EMBL/GenBank/DDBJ databases">
        <title>The Genome Sequence of Anolis carolinensis (Green Anole Lizard).</title>
        <authorList>
            <consortium name="The Genome Sequencing Platform"/>
            <person name="Di Palma F."/>
            <person name="Alfoldi J."/>
            <person name="Heiman D."/>
            <person name="Young S."/>
            <person name="Grabherr M."/>
            <person name="Johnson J."/>
            <person name="Lander E.S."/>
            <person name="Lindblad-Toh K."/>
        </authorList>
    </citation>
    <scope>NUCLEOTIDE SEQUENCE [LARGE SCALE GENOMIC DNA]</scope>
    <source>
        <strain evidence="15 16">JBL SC #1</strain>
    </source>
</reference>
<evidence type="ECO:0000256" key="11">
    <source>
        <dbReference type="ARBA" id="ARBA00023033"/>
    </source>
</evidence>
<dbReference type="InterPro" id="IPR001128">
    <property type="entry name" value="Cyt_P450"/>
</dbReference>
<keyword evidence="7" id="KW-0256">Endoplasmic reticulum</keyword>
<dbReference type="GO" id="GO:0005737">
    <property type="term" value="C:cytoplasm"/>
    <property type="evidence" value="ECO:0000318"/>
    <property type="project" value="GO_Central"/>
</dbReference>